<dbReference type="RefSeq" id="WP_377067391.1">
    <property type="nucleotide sequence ID" value="NZ_JBHMEC010000008.1"/>
</dbReference>
<organism evidence="2 3">
    <name type="scientific">Roseovarius ramblicola</name>
    <dbReference type="NCBI Taxonomy" id="2022336"/>
    <lineage>
        <taxon>Bacteria</taxon>
        <taxon>Pseudomonadati</taxon>
        <taxon>Pseudomonadota</taxon>
        <taxon>Alphaproteobacteria</taxon>
        <taxon>Rhodobacterales</taxon>
        <taxon>Roseobacteraceae</taxon>
        <taxon>Roseovarius</taxon>
    </lineage>
</organism>
<dbReference type="Proteomes" id="UP001589670">
    <property type="component" value="Unassembled WGS sequence"/>
</dbReference>
<evidence type="ECO:0000256" key="1">
    <source>
        <dbReference type="SAM" id="MobiDB-lite"/>
    </source>
</evidence>
<accession>A0ABV5HXF9</accession>
<reference evidence="2 3" key="1">
    <citation type="submission" date="2024-09" db="EMBL/GenBank/DDBJ databases">
        <authorList>
            <person name="Sun Q."/>
            <person name="Mori K."/>
        </authorList>
    </citation>
    <scope>NUCLEOTIDE SEQUENCE [LARGE SCALE GENOMIC DNA]</scope>
    <source>
        <strain evidence="2 3">CECT 9424</strain>
    </source>
</reference>
<protein>
    <submittedName>
        <fullName evidence="2">Uncharacterized protein</fullName>
    </submittedName>
</protein>
<comment type="caution">
    <text evidence="2">The sequence shown here is derived from an EMBL/GenBank/DDBJ whole genome shotgun (WGS) entry which is preliminary data.</text>
</comment>
<feature type="compositionally biased region" description="Basic and acidic residues" evidence="1">
    <location>
        <begin position="82"/>
        <end position="94"/>
    </location>
</feature>
<keyword evidence="3" id="KW-1185">Reference proteome</keyword>
<feature type="region of interest" description="Disordered" evidence="1">
    <location>
        <begin position="74"/>
        <end position="106"/>
    </location>
</feature>
<evidence type="ECO:0000313" key="3">
    <source>
        <dbReference type="Proteomes" id="UP001589670"/>
    </source>
</evidence>
<name>A0ABV5HXF9_9RHOB</name>
<sequence length="166" mass="18985">MTAQVTDPGSATLEELTAYWRMPSKRATRELARKLGLRRVRGNYPWFAIWQIERLALPSRRRWEELKRPHLTTADLGELLGESERSARRRDAAKPDASFPDPLPIRKKPKLWRSAQVHAWCSGLPVPVYQSSSKFLPTRKKAPPETNSKVPANVFDPFAQKRSAAK</sequence>
<feature type="region of interest" description="Disordered" evidence="1">
    <location>
        <begin position="127"/>
        <end position="166"/>
    </location>
</feature>
<evidence type="ECO:0000313" key="2">
    <source>
        <dbReference type="EMBL" id="MFB9148963.1"/>
    </source>
</evidence>
<dbReference type="EMBL" id="JBHMEC010000008">
    <property type="protein sequence ID" value="MFB9148963.1"/>
    <property type="molecule type" value="Genomic_DNA"/>
</dbReference>
<proteinExistence type="predicted"/>
<gene>
    <name evidence="2" type="ORF">ACFFU4_04270</name>
</gene>